<dbReference type="PANTHER" id="PTHR47839:SF1">
    <property type="entry name" value="DOMAIN PROTEIN, PUTATIVE (AFU_ORTHOLOGUE AFUA_6G04830)-RELATED"/>
    <property type="match status" value="1"/>
</dbReference>
<name>A0A4S8LRC1_DENBC</name>
<evidence type="ECO:0000256" key="1">
    <source>
        <dbReference type="SAM" id="MobiDB-lite"/>
    </source>
</evidence>
<sequence length="1739" mass="194944">MALQARDALWASGHDESVEVNQRALIDKVLARYSGEFTVFRELLQNSDDAQSKSVEIRFETKQHIEARSSSSLQTDIDSAGRSLPDLKTTNVHQWTFKNNGIVFRNEDWSRLKKIAEGNPDEEKIGAFGVGFYSLFSVTEEPFVTSGGQWMGFYWKDKKDQLFARRGNLPDTDGPPDGWTSFEMLLREPAPIPVAFDFTRFLASSITFMSYLSEISVYFDDKRLVKLSKTSSLPKQLKMPQGIQTSSKLKVMNITNLKSTPLHIKAEVLAVVHSSGTEKPPPPSATKSVKPPSSGGFFSSLFAGFPGVNTPQRSSTPAVPQPQTPPVNPLSVIENSVLLSIFTADVDVRLERKITAELHRSTKKNPPSKLKYELIYTGKDQYDASKKEDEQQSFITGSIFQGLRADLEGTGSARVFIGHATGQTTGIGGHMSSRFIPTVERESIDLMDRNVAIWNRELLFVGGVLARAAYELELRDVQMSWDGALSPSSSDLKPELRSWLIDKSIHALRFFTFHQSTPSAEVSSLLESAFFTSSGNNFTLLSTVGVRNISEIRLPDPSFSFLKQLPVVPEEVMTEARPMVTALQHRQLIKPITFDDVLKELRSRPLDEADLIACMEWWVKINGDGNHTRYTSIRTQLLDAAVLTMSPGTLEEKIIPLNTIRTFLNPRNQQLAGIPPNAPLPEHMLPFSISKKFSPDALLTSFGFRELTLVEWLQHLCSSSAISAKPEFDLNLSAPWAEQVLGVLARAWPTLADESKGQIVSILGKKTCIPTTNGLKVPAETYFANANIFHDLPVVTLPSGASIKSSMERVLTSLGVRKHVDLQIIFTRMIKTNEWTIPDLIKYLVSVQSTLSADEWQRLKLTAAFSPEVKDADNPTKRFRASELYEPLDVFRHLGLPVIDWGNQYKWRSTSVEAKFLFELGLRRYPPLRTLVNLCASSSPDIRSSAFQYLIDNVDTKYKDYQPADYKNDKFIPALKDGKPYLGSLDEVYANSEWVAFGFPVLAPTAKQFASKLHIRDNPPSSLLVELLRKTAPKDVLEATKWFEILAGHLADLNSPQLNQLSQMPIVPIPQAKGGIKHLQPVQCYFGRASQDNFHSKLFTFIDFGALANNFLSACGAKKEPNVDEIAQMLLADPFKFYDAAGGPNNFLNELRNIAVNRRGLTSTTLARLKKSPVLLGSQRKLLKNEKVAQGNDYDDEEWELQYDLKRPDQIIVADDANALQLFGNSLFCAPQEDILEDFYVYLGSRRLSSIVKEDHKTSVEVPRSKTAQAMRDLILERLPLFLHEYTHAKTKVSFNWLNGDGNFVVKTFGKLTVTKSLFYGDLRLTKSQDASAVAKRFGYGPIQLWLAENVQQDMYEVATSLNRLFFESPKANDALLFMTILSTDLRSLKRRGYNVDRILREQRVKRQAAEDAEKARAQALAQAQAPTPPLMSKPPQPSIPGMFPPTETPPQTLPNPAATSTSLRNPIPVPEKEFHDDKVVSKVRPQSIINQMQQFKNRFTGKHGTDVPDHDGPSFPTTTSLPLPLGNSPQRPNSHRNPTQGATPISNIHANIDMAVRACRPESGSLLRNREHMQQVKETLDEGYCDISGRAGDLKQIGQMGEVSVYLSEEVPQIDTFMATKRNSMARFIYIMKDLGEIYKLPLTSMHIFYDLGGGLIAFNRNGSIFLNLRYFEAWHDADVAAGNTSAAYISWFFTLAHEIAHNLVQPHNSEHEFYFSAICEKHIMDLQRKLHNDRKDL</sequence>
<feature type="compositionally biased region" description="Basic and acidic residues" evidence="1">
    <location>
        <begin position="1504"/>
        <end position="1513"/>
    </location>
</feature>
<feature type="domain" description="Sacsin/Nov" evidence="2">
    <location>
        <begin position="25"/>
        <end position="149"/>
    </location>
</feature>
<gene>
    <name evidence="3" type="ORF">K435DRAFT_759191</name>
</gene>
<dbReference type="PRINTS" id="PR00775">
    <property type="entry name" value="HEATSHOCK90"/>
</dbReference>
<proteinExistence type="predicted"/>
<feature type="region of interest" description="Disordered" evidence="1">
    <location>
        <begin position="273"/>
        <end position="292"/>
    </location>
</feature>
<dbReference type="Gene3D" id="3.30.565.10">
    <property type="entry name" value="Histidine kinase-like ATPase, C-terminal domain"/>
    <property type="match status" value="1"/>
</dbReference>
<organism evidence="3 4">
    <name type="scientific">Dendrothele bispora (strain CBS 962.96)</name>
    <dbReference type="NCBI Taxonomy" id="1314807"/>
    <lineage>
        <taxon>Eukaryota</taxon>
        <taxon>Fungi</taxon>
        <taxon>Dikarya</taxon>
        <taxon>Basidiomycota</taxon>
        <taxon>Agaricomycotina</taxon>
        <taxon>Agaricomycetes</taxon>
        <taxon>Agaricomycetidae</taxon>
        <taxon>Agaricales</taxon>
        <taxon>Agaricales incertae sedis</taxon>
        <taxon>Dendrothele</taxon>
    </lineage>
</organism>
<dbReference type="NCBIfam" id="NF047352">
    <property type="entry name" value="P_loop_sacsin"/>
    <property type="match status" value="1"/>
</dbReference>
<reference evidence="3 4" key="1">
    <citation type="journal article" date="2019" name="Nat. Ecol. Evol.">
        <title>Megaphylogeny resolves global patterns of mushroom evolution.</title>
        <authorList>
            <person name="Varga T."/>
            <person name="Krizsan K."/>
            <person name="Foldi C."/>
            <person name="Dima B."/>
            <person name="Sanchez-Garcia M."/>
            <person name="Sanchez-Ramirez S."/>
            <person name="Szollosi G.J."/>
            <person name="Szarkandi J.G."/>
            <person name="Papp V."/>
            <person name="Albert L."/>
            <person name="Andreopoulos W."/>
            <person name="Angelini C."/>
            <person name="Antonin V."/>
            <person name="Barry K.W."/>
            <person name="Bougher N.L."/>
            <person name="Buchanan P."/>
            <person name="Buyck B."/>
            <person name="Bense V."/>
            <person name="Catcheside P."/>
            <person name="Chovatia M."/>
            <person name="Cooper J."/>
            <person name="Damon W."/>
            <person name="Desjardin D."/>
            <person name="Finy P."/>
            <person name="Geml J."/>
            <person name="Haridas S."/>
            <person name="Hughes K."/>
            <person name="Justo A."/>
            <person name="Karasinski D."/>
            <person name="Kautmanova I."/>
            <person name="Kiss B."/>
            <person name="Kocsube S."/>
            <person name="Kotiranta H."/>
            <person name="LaButti K.M."/>
            <person name="Lechner B.E."/>
            <person name="Liimatainen K."/>
            <person name="Lipzen A."/>
            <person name="Lukacs Z."/>
            <person name="Mihaltcheva S."/>
            <person name="Morgado L.N."/>
            <person name="Niskanen T."/>
            <person name="Noordeloos M.E."/>
            <person name="Ohm R.A."/>
            <person name="Ortiz-Santana B."/>
            <person name="Ovrebo C."/>
            <person name="Racz N."/>
            <person name="Riley R."/>
            <person name="Savchenko A."/>
            <person name="Shiryaev A."/>
            <person name="Soop K."/>
            <person name="Spirin V."/>
            <person name="Szebenyi C."/>
            <person name="Tomsovsky M."/>
            <person name="Tulloss R.E."/>
            <person name="Uehling J."/>
            <person name="Grigoriev I.V."/>
            <person name="Vagvolgyi C."/>
            <person name="Papp T."/>
            <person name="Martin F.M."/>
            <person name="Miettinen O."/>
            <person name="Hibbett D.S."/>
            <person name="Nagy L.G."/>
        </authorList>
    </citation>
    <scope>NUCLEOTIDE SEQUENCE [LARGE SCALE GENOMIC DNA]</scope>
    <source>
        <strain evidence="3 4">CBS 962.96</strain>
    </source>
</reference>
<keyword evidence="4" id="KW-1185">Reference proteome</keyword>
<feature type="compositionally biased region" description="Polar residues" evidence="1">
    <location>
        <begin position="1531"/>
        <end position="1546"/>
    </location>
</feature>
<dbReference type="Pfam" id="PF25794">
    <property type="entry name" value="SACS"/>
    <property type="match status" value="1"/>
</dbReference>
<evidence type="ECO:0000259" key="2">
    <source>
        <dbReference type="Pfam" id="PF25794"/>
    </source>
</evidence>
<feature type="compositionally biased region" description="Pro residues" evidence="1">
    <location>
        <begin position="1427"/>
        <end position="1454"/>
    </location>
</feature>
<dbReference type="Proteomes" id="UP000297245">
    <property type="component" value="Unassembled WGS sequence"/>
</dbReference>
<dbReference type="OrthoDB" id="10031156at2759"/>
<dbReference type="Pfam" id="PF12449">
    <property type="entry name" value="DUF3684"/>
    <property type="match status" value="1"/>
</dbReference>
<feature type="compositionally biased region" description="Basic and acidic residues" evidence="1">
    <location>
        <begin position="1471"/>
        <end position="1480"/>
    </location>
</feature>
<dbReference type="InterPro" id="IPR020575">
    <property type="entry name" value="Hsp90_N"/>
</dbReference>
<dbReference type="EMBL" id="ML179304">
    <property type="protein sequence ID" value="THU91523.1"/>
    <property type="molecule type" value="Genomic_DNA"/>
</dbReference>
<dbReference type="InterPro" id="IPR036890">
    <property type="entry name" value="HATPase_C_sf"/>
</dbReference>
<feature type="region of interest" description="Disordered" evidence="1">
    <location>
        <begin position="1410"/>
        <end position="1480"/>
    </location>
</feature>
<accession>A0A4S8LRC1</accession>
<feature type="compositionally biased region" description="Low complexity" evidence="1">
    <location>
        <begin position="1514"/>
        <end position="1530"/>
    </location>
</feature>
<dbReference type="PANTHER" id="PTHR47839">
    <property type="entry name" value="DOMAIN PROTEIN, PUTATIVE (AFU_ORTHOLOGUE AFUA_6G04830)-RELATED"/>
    <property type="match status" value="1"/>
</dbReference>
<feature type="region of interest" description="Disordered" evidence="1">
    <location>
        <begin position="1500"/>
        <end position="1546"/>
    </location>
</feature>
<dbReference type="InterPro" id="IPR022155">
    <property type="entry name" value="DUF3684"/>
</dbReference>
<dbReference type="InterPro" id="IPR058210">
    <property type="entry name" value="SACS/Nov_dom"/>
</dbReference>
<evidence type="ECO:0000313" key="3">
    <source>
        <dbReference type="EMBL" id="THU91523.1"/>
    </source>
</evidence>
<protein>
    <recommendedName>
        <fullName evidence="2">Sacsin/Nov domain-containing protein</fullName>
    </recommendedName>
</protein>
<evidence type="ECO:0000313" key="4">
    <source>
        <dbReference type="Proteomes" id="UP000297245"/>
    </source>
</evidence>
<dbReference type="SUPFAM" id="SSF55874">
    <property type="entry name" value="ATPase domain of HSP90 chaperone/DNA topoisomerase II/histidine kinase"/>
    <property type="match status" value="1"/>
</dbReference>